<keyword evidence="2" id="KW-1185">Reference proteome</keyword>
<accession>I1BZB6</accession>
<dbReference type="InParanoid" id="I1BZB6"/>
<organism evidence="1 2">
    <name type="scientific">Rhizopus delemar (strain RA 99-880 / ATCC MYA-4621 / FGSC 9543 / NRRL 43880)</name>
    <name type="common">Mucormycosis agent</name>
    <name type="synonym">Rhizopus arrhizus var. delemar</name>
    <dbReference type="NCBI Taxonomy" id="246409"/>
    <lineage>
        <taxon>Eukaryota</taxon>
        <taxon>Fungi</taxon>
        <taxon>Fungi incertae sedis</taxon>
        <taxon>Mucoromycota</taxon>
        <taxon>Mucoromycotina</taxon>
        <taxon>Mucoromycetes</taxon>
        <taxon>Mucorales</taxon>
        <taxon>Mucorineae</taxon>
        <taxon>Rhizopodaceae</taxon>
        <taxon>Rhizopus</taxon>
    </lineage>
</organism>
<protein>
    <submittedName>
        <fullName evidence="1">Uncharacterized protein</fullName>
    </submittedName>
</protein>
<gene>
    <name evidence="1" type="ORF">RO3G_06251</name>
</gene>
<proteinExistence type="predicted"/>
<dbReference type="AlphaFoldDB" id="I1BZB6"/>
<dbReference type="VEuPathDB" id="FungiDB:RO3G_06251"/>
<dbReference type="GeneID" id="93613222"/>
<evidence type="ECO:0000313" key="1">
    <source>
        <dbReference type="EMBL" id="EIE81546.1"/>
    </source>
</evidence>
<reference evidence="1 2" key="1">
    <citation type="journal article" date="2009" name="PLoS Genet.">
        <title>Genomic analysis of the basal lineage fungus Rhizopus oryzae reveals a whole-genome duplication.</title>
        <authorList>
            <person name="Ma L.-J."/>
            <person name="Ibrahim A.S."/>
            <person name="Skory C."/>
            <person name="Grabherr M.G."/>
            <person name="Burger G."/>
            <person name="Butler M."/>
            <person name="Elias M."/>
            <person name="Idnurm A."/>
            <person name="Lang B.F."/>
            <person name="Sone T."/>
            <person name="Abe A."/>
            <person name="Calvo S.E."/>
            <person name="Corrochano L.M."/>
            <person name="Engels R."/>
            <person name="Fu J."/>
            <person name="Hansberg W."/>
            <person name="Kim J.-M."/>
            <person name="Kodira C.D."/>
            <person name="Koehrsen M.J."/>
            <person name="Liu B."/>
            <person name="Miranda-Saavedra D."/>
            <person name="O'Leary S."/>
            <person name="Ortiz-Castellanos L."/>
            <person name="Poulter R."/>
            <person name="Rodriguez-Romero J."/>
            <person name="Ruiz-Herrera J."/>
            <person name="Shen Y.-Q."/>
            <person name="Zeng Q."/>
            <person name="Galagan J."/>
            <person name="Birren B.W."/>
            <person name="Cuomo C.A."/>
            <person name="Wickes B.L."/>
        </authorList>
    </citation>
    <scope>NUCLEOTIDE SEQUENCE [LARGE SCALE GENOMIC DNA]</scope>
    <source>
        <strain evidence="2">RA 99-880 / ATCC MYA-4621 / FGSC 9543 / NRRL 43880</strain>
    </source>
</reference>
<dbReference type="Proteomes" id="UP000009138">
    <property type="component" value="Unassembled WGS sequence"/>
</dbReference>
<evidence type="ECO:0000313" key="2">
    <source>
        <dbReference type="Proteomes" id="UP000009138"/>
    </source>
</evidence>
<name>I1BZB6_RHIO9</name>
<dbReference type="EMBL" id="CH476735">
    <property type="protein sequence ID" value="EIE81546.1"/>
    <property type="molecule type" value="Genomic_DNA"/>
</dbReference>
<dbReference type="RefSeq" id="XP_067516942.1">
    <property type="nucleotide sequence ID" value="XM_067660841.1"/>
</dbReference>
<sequence>MALKVYKKCKSPQGFKEDSTFFILSMTFLKWRDKLKMFNHSPLSAGSERFILAEFSYVINLLERLNQSIHHS</sequence>